<keyword evidence="16" id="KW-0175">Coiled coil</keyword>
<dbReference type="InterPro" id="IPR032807">
    <property type="entry name" value="GNVR"/>
</dbReference>
<evidence type="ECO:0000259" key="19">
    <source>
        <dbReference type="Pfam" id="PF02706"/>
    </source>
</evidence>
<evidence type="ECO:0000256" key="6">
    <source>
        <dbReference type="ARBA" id="ARBA00022519"/>
    </source>
</evidence>
<dbReference type="OrthoDB" id="9808257at2"/>
<comment type="catalytic activity">
    <reaction evidence="15">
        <text>L-tyrosyl-[protein] + ATP = O-phospho-L-tyrosyl-[protein] + ADP + H(+)</text>
        <dbReference type="Rhea" id="RHEA:10596"/>
        <dbReference type="Rhea" id="RHEA-COMP:10136"/>
        <dbReference type="Rhea" id="RHEA-COMP:20101"/>
        <dbReference type="ChEBI" id="CHEBI:15378"/>
        <dbReference type="ChEBI" id="CHEBI:30616"/>
        <dbReference type="ChEBI" id="CHEBI:46858"/>
        <dbReference type="ChEBI" id="CHEBI:61978"/>
        <dbReference type="ChEBI" id="CHEBI:456216"/>
        <dbReference type="EC" id="2.7.10.2"/>
    </reaction>
</comment>
<evidence type="ECO:0000256" key="11">
    <source>
        <dbReference type="ARBA" id="ARBA00022840"/>
    </source>
</evidence>
<keyword evidence="11" id="KW-0067">ATP-binding</keyword>
<evidence type="ECO:0000313" key="22">
    <source>
        <dbReference type="EMBL" id="SMC82264.1"/>
    </source>
</evidence>
<evidence type="ECO:0000259" key="20">
    <source>
        <dbReference type="Pfam" id="PF13614"/>
    </source>
</evidence>
<evidence type="ECO:0000256" key="15">
    <source>
        <dbReference type="ARBA" id="ARBA00051245"/>
    </source>
</evidence>
<keyword evidence="13 18" id="KW-0472">Membrane</keyword>
<sequence>MNAEVTQTNNSNNSGSNYSNNNSDNRPLIQSEGGLSLVDILENVFFFRWFFFATFALITAIAIVYALLAAPVYRTDALIQVEEKKGSNLGALSQITKALDIQQSPVLGEIEILRSRTVIGEAIEATNANVLIGIDNRLPLIGGWLSRILDKDADGLTKPLWGEGQSSSIAWGGEVIKLVEILIPQKLYGQMLLLKVGQNQSWILEDNFGKVLLKGQGTKAFHSDDQQLSLTLESLKARAGTVFKIKVTSLQSSIINILNRMTVAETKRQSGIIKLTLEGTNSGATKEMLSAIVNSYVTRNISRRSEESEKSLIFLNSELPRLKKNLEAAEQDLNTYRKNFKTVDIPSEVKELLTQSTAQEKARLDLELKKKELESRYQHDHPLLKGLNLQLAQLVNQSAQMNQELSKLPQVQQEYLRKERDVQVNSQLYVSLLNNAQQLQIAKAGTVGNVFVVDPPVNPEKAVRPNKPLIVVIGALLGIILGFLVCQLIATLSGLIRDPKKLEQTVSLPILAILPIAPDQIEHIERTEDKGVFMLSQEKSTSTPVESLRSLRTSVLFNLSEKTRSKVILITSAVPGQGKSFISSNLAFLLASTEKRTLLIEADVRKATMRRYVKFDPIKDLGLTNFLQNLVPLEGVIKHDVYPYLDFVPAGKRIKNPGDILSSDRMLTMINQLAEKYDYVVIDSPPLLPVNDARALAKASDMILFVVRQEMCSTNEVLEALNLLDKGGSKVDGLVFNGFIPSQIKYGYNYGYGYGTYKLLGRYGKYGYGKYGYGKEYRYGSYGKSNDDSNQN</sequence>
<evidence type="ECO:0000256" key="13">
    <source>
        <dbReference type="ARBA" id="ARBA00023136"/>
    </source>
</evidence>
<feature type="transmembrane region" description="Helical" evidence="18">
    <location>
        <begin position="469"/>
        <end position="490"/>
    </location>
</feature>
<dbReference type="GO" id="GO:0004715">
    <property type="term" value="F:non-membrane spanning protein tyrosine kinase activity"/>
    <property type="evidence" value="ECO:0007669"/>
    <property type="project" value="UniProtKB-EC"/>
</dbReference>
<feature type="region of interest" description="Disordered" evidence="17">
    <location>
        <begin position="1"/>
        <end position="25"/>
    </location>
</feature>
<dbReference type="SUPFAM" id="SSF52540">
    <property type="entry name" value="P-loop containing nucleoside triphosphate hydrolases"/>
    <property type="match status" value="1"/>
</dbReference>
<evidence type="ECO:0000256" key="9">
    <source>
        <dbReference type="ARBA" id="ARBA00022741"/>
    </source>
</evidence>
<dbReference type="InterPro" id="IPR003856">
    <property type="entry name" value="LPS_length_determ_N"/>
</dbReference>
<dbReference type="Pfam" id="PF13807">
    <property type="entry name" value="GNVR"/>
    <property type="match status" value="1"/>
</dbReference>
<evidence type="ECO:0000259" key="21">
    <source>
        <dbReference type="Pfam" id="PF13807"/>
    </source>
</evidence>
<evidence type="ECO:0000256" key="12">
    <source>
        <dbReference type="ARBA" id="ARBA00022989"/>
    </source>
</evidence>
<dbReference type="CDD" id="cd05387">
    <property type="entry name" value="BY-kinase"/>
    <property type="match status" value="1"/>
</dbReference>
<feature type="domain" description="AAA" evidence="20">
    <location>
        <begin position="566"/>
        <end position="718"/>
    </location>
</feature>
<evidence type="ECO:0000256" key="5">
    <source>
        <dbReference type="ARBA" id="ARBA00022475"/>
    </source>
</evidence>
<feature type="domain" description="Tyrosine-protein kinase G-rich" evidence="21">
    <location>
        <begin position="411"/>
        <end position="485"/>
    </location>
</feature>
<keyword evidence="6" id="KW-0997">Cell inner membrane</keyword>
<dbReference type="GO" id="GO:0005524">
    <property type="term" value="F:ATP binding"/>
    <property type="evidence" value="ECO:0007669"/>
    <property type="project" value="UniProtKB-KW"/>
</dbReference>
<evidence type="ECO:0000256" key="8">
    <source>
        <dbReference type="ARBA" id="ARBA00022692"/>
    </source>
</evidence>
<dbReference type="Pfam" id="PF23607">
    <property type="entry name" value="WZC_N"/>
    <property type="match status" value="1"/>
</dbReference>
<organism evidence="22 23">
    <name type="scientific">Polynucleobacter kasalickyi</name>
    <dbReference type="NCBI Taxonomy" id="1938817"/>
    <lineage>
        <taxon>Bacteria</taxon>
        <taxon>Pseudomonadati</taxon>
        <taxon>Pseudomonadota</taxon>
        <taxon>Betaproteobacteria</taxon>
        <taxon>Burkholderiales</taxon>
        <taxon>Burkholderiaceae</taxon>
        <taxon>Polynucleobacter</taxon>
    </lineage>
</organism>
<evidence type="ECO:0000256" key="7">
    <source>
        <dbReference type="ARBA" id="ARBA00022679"/>
    </source>
</evidence>
<evidence type="ECO:0000256" key="4">
    <source>
        <dbReference type="ARBA" id="ARBA00011903"/>
    </source>
</evidence>
<keyword evidence="7" id="KW-0808">Transferase</keyword>
<dbReference type="InterPro" id="IPR050445">
    <property type="entry name" value="Bact_polysacc_biosynth/exp"/>
</dbReference>
<accession>A0A1W2CBA3</accession>
<evidence type="ECO:0000313" key="23">
    <source>
        <dbReference type="Proteomes" id="UP000192708"/>
    </source>
</evidence>
<evidence type="ECO:0000256" key="10">
    <source>
        <dbReference type="ARBA" id="ARBA00022777"/>
    </source>
</evidence>
<evidence type="ECO:0000256" key="14">
    <source>
        <dbReference type="ARBA" id="ARBA00023137"/>
    </source>
</evidence>
<evidence type="ECO:0000256" key="3">
    <source>
        <dbReference type="ARBA" id="ARBA00008883"/>
    </source>
</evidence>
<gene>
    <name evidence="22" type="ORF">SAMN06296008_12113</name>
</gene>
<evidence type="ECO:0000256" key="2">
    <source>
        <dbReference type="ARBA" id="ARBA00007316"/>
    </source>
</evidence>
<name>A0A1W2CBA3_9BURK</name>
<reference evidence="22 23" key="1">
    <citation type="submission" date="2017-04" db="EMBL/GenBank/DDBJ databases">
        <authorList>
            <person name="Afonso C.L."/>
            <person name="Miller P.J."/>
            <person name="Scott M.A."/>
            <person name="Spackman E."/>
            <person name="Goraichik I."/>
            <person name="Dimitrov K.M."/>
            <person name="Suarez D.L."/>
            <person name="Swayne D.E."/>
        </authorList>
    </citation>
    <scope>NUCLEOTIDE SEQUENCE [LARGE SCALE GENOMIC DNA]</scope>
    <source>
        <strain evidence="22 23">VK13</strain>
    </source>
</reference>
<dbReference type="STRING" id="1938817.SAMN06296008_12113"/>
<dbReference type="InterPro" id="IPR027417">
    <property type="entry name" value="P-loop_NTPase"/>
</dbReference>
<comment type="subcellular location">
    <subcellularLocation>
        <location evidence="1">Cell inner membrane</location>
        <topology evidence="1">Multi-pass membrane protein</topology>
    </subcellularLocation>
</comment>
<keyword evidence="5" id="KW-1003">Cell membrane</keyword>
<dbReference type="Gene3D" id="3.40.50.300">
    <property type="entry name" value="P-loop containing nucleotide triphosphate hydrolases"/>
    <property type="match status" value="1"/>
</dbReference>
<dbReference type="RefSeq" id="WP_084285992.1">
    <property type="nucleotide sequence ID" value="NZ_FWXJ01000021.1"/>
</dbReference>
<feature type="transmembrane region" description="Helical" evidence="18">
    <location>
        <begin position="46"/>
        <end position="68"/>
    </location>
</feature>
<dbReference type="InterPro" id="IPR005702">
    <property type="entry name" value="Wzc-like_C"/>
</dbReference>
<dbReference type="Proteomes" id="UP000192708">
    <property type="component" value="Unassembled WGS sequence"/>
</dbReference>
<feature type="compositionally biased region" description="Low complexity" evidence="17">
    <location>
        <begin position="9"/>
        <end position="25"/>
    </location>
</feature>
<dbReference type="EMBL" id="FWXJ01000021">
    <property type="protein sequence ID" value="SMC82264.1"/>
    <property type="molecule type" value="Genomic_DNA"/>
</dbReference>
<dbReference type="GO" id="GO:0005886">
    <property type="term" value="C:plasma membrane"/>
    <property type="evidence" value="ECO:0007669"/>
    <property type="project" value="UniProtKB-SubCell"/>
</dbReference>
<dbReference type="NCBIfam" id="TIGR01007">
    <property type="entry name" value="eps_fam"/>
    <property type="match status" value="1"/>
</dbReference>
<feature type="domain" description="Polysaccharide chain length determinant N-terminal" evidence="19">
    <location>
        <begin position="35"/>
        <end position="124"/>
    </location>
</feature>
<evidence type="ECO:0000256" key="18">
    <source>
        <dbReference type="SAM" id="Phobius"/>
    </source>
</evidence>
<keyword evidence="12 18" id="KW-1133">Transmembrane helix</keyword>
<keyword evidence="10 22" id="KW-0418">Kinase</keyword>
<comment type="similarity">
    <text evidence="3">Belongs to the etk/wzc family.</text>
</comment>
<dbReference type="PANTHER" id="PTHR32309">
    <property type="entry name" value="TYROSINE-PROTEIN KINASE"/>
    <property type="match status" value="1"/>
</dbReference>
<evidence type="ECO:0000256" key="1">
    <source>
        <dbReference type="ARBA" id="ARBA00004429"/>
    </source>
</evidence>
<proteinExistence type="inferred from homology"/>
<dbReference type="EC" id="2.7.10.2" evidence="4"/>
<keyword evidence="8 18" id="KW-0812">Transmembrane</keyword>
<dbReference type="InterPro" id="IPR025669">
    <property type="entry name" value="AAA_dom"/>
</dbReference>
<keyword evidence="23" id="KW-1185">Reference proteome</keyword>
<evidence type="ECO:0000256" key="17">
    <source>
        <dbReference type="SAM" id="MobiDB-lite"/>
    </source>
</evidence>
<comment type="similarity">
    <text evidence="2">Belongs to the CpsD/CapB family.</text>
</comment>
<dbReference type="Pfam" id="PF02706">
    <property type="entry name" value="Wzz"/>
    <property type="match status" value="1"/>
</dbReference>
<keyword evidence="14" id="KW-0829">Tyrosine-protein kinase</keyword>
<keyword evidence="9" id="KW-0547">Nucleotide-binding</keyword>
<dbReference type="PANTHER" id="PTHR32309:SF13">
    <property type="entry name" value="FERRIC ENTEROBACTIN TRANSPORT PROTEIN FEPE"/>
    <property type="match status" value="1"/>
</dbReference>
<feature type="coiled-coil region" evidence="16">
    <location>
        <begin position="312"/>
        <end position="339"/>
    </location>
</feature>
<dbReference type="Pfam" id="PF13614">
    <property type="entry name" value="AAA_31"/>
    <property type="match status" value="1"/>
</dbReference>
<evidence type="ECO:0000256" key="16">
    <source>
        <dbReference type="SAM" id="Coils"/>
    </source>
</evidence>
<protein>
    <recommendedName>
        <fullName evidence="4">non-specific protein-tyrosine kinase</fullName>
        <ecNumber evidence="4">2.7.10.2</ecNumber>
    </recommendedName>
</protein>
<dbReference type="AlphaFoldDB" id="A0A1W2CBA3"/>